<feature type="region of interest" description="Disordered" evidence="1">
    <location>
        <begin position="34"/>
        <end position="85"/>
    </location>
</feature>
<evidence type="ECO:0000313" key="4">
    <source>
        <dbReference type="EMBL" id="MDN8621116.1"/>
    </source>
</evidence>
<evidence type="ECO:0000313" key="5">
    <source>
        <dbReference type="Proteomes" id="UP001174347"/>
    </source>
</evidence>
<accession>A0ABT8Q9R4</accession>
<evidence type="ECO:0000259" key="3">
    <source>
        <dbReference type="Pfam" id="PF13472"/>
    </source>
</evidence>
<feature type="domain" description="SGNH hydrolase-type esterase" evidence="3">
    <location>
        <begin position="108"/>
        <end position="353"/>
    </location>
</feature>
<dbReference type="Proteomes" id="UP001174347">
    <property type="component" value="Unassembled WGS sequence"/>
</dbReference>
<keyword evidence="2" id="KW-0732">Signal</keyword>
<dbReference type="Gene3D" id="3.40.50.1110">
    <property type="entry name" value="SGNH hydrolase"/>
    <property type="match status" value="1"/>
</dbReference>
<dbReference type="EMBL" id="JAUKFM010000009">
    <property type="protein sequence ID" value="MDN8621116.1"/>
    <property type="molecule type" value="Genomic_DNA"/>
</dbReference>
<comment type="caution">
    <text evidence="4">The sequence shown here is derived from an EMBL/GenBank/DDBJ whole genome shotgun (WGS) entry which is preliminary data.</text>
</comment>
<organism evidence="4 5">
    <name type="scientific">Corynebacterium kefirresidentii</name>
    <dbReference type="NCBI Taxonomy" id="1979527"/>
    <lineage>
        <taxon>Bacteria</taxon>
        <taxon>Bacillati</taxon>
        <taxon>Actinomycetota</taxon>
        <taxon>Actinomycetes</taxon>
        <taxon>Mycobacteriales</taxon>
        <taxon>Corynebacteriaceae</taxon>
        <taxon>Corynebacterium</taxon>
    </lineage>
</organism>
<dbReference type="Pfam" id="PF13472">
    <property type="entry name" value="Lipase_GDSL_2"/>
    <property type="match status" value="1"/>
</dbReference>
<protein>
    <submittedName>
        <fullName evidence="4">GDSL-type esterase/lipase family protein</fullName>
    </submittedName>
</protein>
<dbReference type="SUPFAM" id="SSF52266">
    <property type="entry name" value="SGNH hydrolase"/>
    <property type="match status" value="1"/>
</dbReference>
<gene>
    <name evidence="4" type="ORF">Q0N36_11110</name>
</gene>
<dbReference type="InterPro" id="IPR013830">
    <property type="entry name" value="SGNH_hydro"/>
</dbReference>
<name>A0ABT8Q9R4_9CORY</name>
<feature type="signal peptide" evidence="2">
    <location>
        <begin position="1"/>
        <end position="25"/>
    </location>
</feature>
<evidence type="ECO:0000256" key="1">
    <source>
        <dbReference type="SAM" id="MobiDB-lite"/>
    </source>
</evidence>
<sequence length="365" mass="39533">MKIRKICGVIVALAIGVSGVPIAQAASSLPSLPQQAPTLPPLPQMPPLPQLPQMPPLPQLPQMPPLPPLPQMPPLPPLPQMPPLPAAPKNLQPKPQVNQNVRETYLSFGDSVAANPTALDVAVYKTKKNVPNLEWPTIRNGSCAQDPNNFAVQAAKRTGLRLEDYSCPGATAYVEPHGNDAIPHDTVRQQVERAIADRKLDANTRLVTISAGVNDTYQPNNLPSMTTQPQRMARYDAAMTGAINRVKSVAPNAKVILLGIPDETDGHNHTCGSNLLGVTSHWYFPLVAYYQDEVREQQRLAALHTGSEFLDMVAEISVQSGKNGCSNDPGRYGASIFDDSPHKLAGHLTDAGHGYYGRRIAETYR</sequence>
<keyword evidence="5" id="KW-1185">Reference proteome</keyword>
<feature type="compositionally biased region" description="Pro residues" evidence="1">
    <location>
        <begin position="38"/>
        <end position="85"/>
    </location>
</feature>
<dbReference type="RefSeq" id="WP_301733057.1">
    <property type="nucleotide sequence ID" value="NZ_JAUKFL010000013.1"/>
</dbReference>
<dbReference type="InterPro" id="IPR036514">
    <property type="entry name" value="SGNH_hydro_sf"/>
</dbReference>
<proteinExistence type="predicted"/>
<evidence type="ECO:0000256" key="2">
    <source>
        <dbReference type="SAM" id="SignalP"/>
    </source>
</evidence>
<reference evidence="4" key="1">
    <citation type="submission" date="2023-07" db="EMBL/GenBank/DDBJ databases">
        <title>Insights into the diversity of cutaneous corynebacteria.</title>
        <authorList>
            <person name="Bruggemann H."/>
            <person name="Poehlein A."/>
        </authorList>
    </citation>
    <scope>NUCLEOTIDE SEQUENCE</scope>
    <source>
        <strain evidence="4">P7_F1</strain>
    </source>
</reference>
<feature type="chain" id="PRO_5046784065" evidence="2">
    <location>
        <begin position="26"/>
        <end position="365"/>
    </location>
</feature>